<evidence type="ECO:0000313" key="4">
    <source>
        <dbReference type="Proteomes" id="UP001153709"/>
    </source>
</evidence>
<evidence type="ECO:0000259" key="2">
    <source>
        <dbReference type="Pfam" id="PF00135"/>
    </source>
</evidence>
<name>A0A9N9XGG5_DIABA</name>
<protein>
    <recommendedName>
        <fullName evidence="2">Carboxylesterase type B domain-containing protein</fullName>
    </recommendedName>
</protein>
<reference evidence="3" key="1">
    <citation type="submission" date="2022-01" db="EMBL/GenBank/DDBJ databases">
        <authorList>
            <person name="King R."/>
        </authorList>
    </citation>
    <scope>NUCLEOTIDE SEQUENCE</scope>
</reference>
<dbReference type="InterPro" id="IPR029058">
    <property type="entry name" value="AB_hydrolase_fold"/>
</dbReference>
<proteinExistence type="predicted"/>
<evidence type="ECO:0000313" key="3">
    <source>
        <dbReference type="EMBL" id="CAG9838801.1"/>
    </source>
</evidence>
<dbReference type="Gene3D" id="3.40.50.1820">
    <property type="entry name" value="alpha/beta hydrolase"/>
    <property type="match status" value="1"/>
</dbReference>
<dbReference type="OrthoDB" id="10048767at2759"/>
<dbReference type="EMBL" id="OU898283">
    <property type="protein sequence ID" value="CAG9838801.1"/>
    <property type="molecule type" value="Genomic_DNA"/>
</dbReference>
<keyword evidence="1" id="KW-0325">Glycoprotein</keyword>
<organism evidence="3 4">
    <name type="scientific">Diabrotica balteata</name>
    <name type="common">Banded cucumber beetle</name>
    <dbReference type="NCBI Taxonomy" id="107213"/>
    <lineage>
        <taxon>Eukaryota</taxon>
        <taxon>Metazoa</taxon>
        <taxon>Ecdysozoa</taxon>
        <taxon>Arthropoda</taxon>
        <taxon>Hexapoda</taxon>
        <taxon>Insecta</taxon>
        <taxon>Pterygota</taxon>
        <taxon>Neoptera</taxon>
        <taxon>Endopterygota</taxon>
        <taxon>Coleoptera</taxon>
        <taxon>Polyphaga</taxon>
        <taxon>Cucujiformia</taxon>
        <taxon>Chrysomeloidea</taxon>
        <taxon>Chrysomelidae</taxon>
        <taxon>Galerucinae</taxon>
        <taxon>Diabroticina</taxon>
        <taxon>Diabroticites</taxon>
        <taxon>Diabrotica</taxon>
    </lineage>
</organism>
<sequence>MRPVYGGAFSSLSYEEVNALIWSELRRNPLSGGPRGCTNKSFHCIATFPTILAHCGGLFSGAIMNSGVSLCLWALSRTASELAHNTGKILGVGSSNSSELIENLKKVDYVRLQTVSSILSVVAFNNFPLIGIALGPVIEVPHKTAFLTVKSDKSLLSGQFTRVPILVGHTSNELGIMAPALFAGSIPTLQTQPRKLVPADIISNKNLTEAGLKIRKEFFGNAPNITMDSHLVHFFNIDEFVRPVHRFVSDVKKYVLNTYLYQFSYKGDIEKALGYNFSGKYYTFFKYFKTIIQKPRWKEYRQELFEDSARSLTEINNPYSPEITSEEVIMTIMLIKYGKSPGLDEVHGVILKLLESHQITALKKLLNNIYETGYLPRDWLLSIFITLPEKANAIKCEEHRLISLMSHVLTANILYLKHSKERLYKRLCESVDETVKLVSSTLGVGKSTIYRVIKEEKYGSFQMPRNAPEKPKFQIEYHFKEGLRRKVHEFFFRQEFPTLDKVLVSVRDDKDYPEMSRSTLWKLLKEIGFCWNKNPRKSILLERSDILIWRRHFLRTIKEMRNQKRKIFYLDETWINEGHTPNKFWQDETDTSQRHAFVNNLSTGLNPPSGKGRRLIIVHIGSSDGFVEGGLLTFESTRTGEYHEDINADVFQEWFKQMIDLLPKNCVIVMDNASYHSRLIEGLPTTKWLKKDLQNWLSSKNITYYPGSIRKELYSLCALHKEKFKKYEIDEIAKNRGMTVLRSPPYHCELNPIELVWAQITSEVSRKHTTFKIHYVKQLFLEAVNNVKPENWEKAVNHIIKEEEKMWKLDNITDKMIEPVIINLGSEGSSSESDLDL</sequence>
<evidence type="ECO:0000256" key="1">
    <source>
        <dbReference type="ARBA" id="ARBA00023180"/>
    </source>
</evidence>
<dbReference type="GO" id="GO:0003676">
    <property type="term" value="F:nucleic acid binding"/>
    <property type="evidence" value="ECO:0007669"/>
    <property type="project" value="InterPro"/>
</dbReference>
<accession>A0A9N9XGG5</accession>
<dbReference type="PANTHER" id="PTHR33939">
    <property type="entry name" value="PROTEIN CBG22215"/>
    <property type="match status" value="1"/>
</dbReference>
<dbReference type="SUPFAM" id="SSF53474">
    <property type="entry name" value="alpha/beta-Hydrolases"/>
    <property type="match status" value="1"/>
</dbReference>
<dbReference type="Pfam" id="PF00135">
    <property type="entry name" value="COesterase"/>
    <property type="match status" value="1"/>
</dbReference>
<feature type="domain" description="Carboxylesterase type B" evidence="2">
    <location>
        <begin position="53"/>
        <end position="270"/>
    </location>
</feature>
<dbReference type="InterPro" id="IPR036397">
    <property type="entry name" value="RNaseH_sf"/>
</dbReference>
<gene>
    <name evidence="3" type="ORF">DIABBA_LOCUS11634</name>
</gene>
<dbReference type="PANTHER" id="PTHR33939:SF1">
    <property type="entry name" value="DUF4371 DOMAIN-CONTAINING PROTEIN"/>
    <property type="match status" value="1"/>
</dbReference>
<dbReference type="Proteomes" id="UP001153709">
    <property type="component" value="Chromosome 8"/>
</dbReference>
<dbReference type="AlphaFoldDB" id="A0A9N9XGG5"/>
<dbReference type="InterPro" id="IPR002018">
    <property type="entry name" value="CarbesteraseB"/>
</dbReference>
<keyword evidence="4" id="KW-1185">Reference proteome</keyword>
<dbReference type="Gene3D" id="3.30.420.10">
    <property type="entry name" value="Ribonuclease H-like superfamily/Ribonuclease H"/>
    <property type="match status" value="1"/>
</dbReference>